<dbReference type="EMBL" id="OQ198718">
    <property type="protein sequence ID" value="WEY17602.1"/>
    <property type="molecule type" value="Genomic_DNA"/>
</dbReference>
<reference evidence="1" key="1">
    <citation type="journal article" date="2023" name="bioRxiv">
        <title>Novel crAssphage isolates exhibit conserved gene order and purifying selection of the host specificity protein.</title>
        <authorList>
            <person name="Papudeshi B."/>
            <person name="Vega A.A."/>
            <person name="Souza C."/>
            <person name="Giles S.K."/>
            <person name="Mallawaarachchi V."/>
            <person name="Roach M.J."/>
            <person name="An M."/>
            <person name="Jacobson N."/>
            <person name="McNair K."/>
            <person name="Mora M.F."/>
            <person name="Pastrana K."/>
            <person name="Leigh C."/>
            <person name="Cram C."/>
            <person name="Plewa W.S."/>
            <person name="Grigson S.R."/>
            <person name="Bouras G."/>
            <person name="Decewicz P."/>
            <person name="Luque A."/>
            <person name="Droit L."/>
            <person name="Handley S.A."/>
            <person name="Segall A.M."/>
            <person name="Dinsdale E.A."/>
            <person name="Edwards R.A."/>
        </authorList>
    </citation>
    <scope>NUCLEOTIDE SEQUENCE</scope>
    <source>
        <strain evidence="1">Bc03</strain>
    </source>
</reference>
<accession>A0AAF0ILW0</accession>
<dbReference type="Proteomes" id="UP001225300">
    <property type="component" value="Segment"/>
</dbReference>
<name>A0AAF0ILW0_9CAUD</name>
<protein>
    <submittedName>
        <fullName evidence="1">Uncharacterized protein</fullName>
    </submittedName>
</protein>
<keyword evidence="2" id="KW-1185">Reference proteome</keyword>
<sequence>MIETIVSLETARLLKEKGYRDELCRHYYDFKGKLQVYNGMLNCPLGDVVDAPTQSSAQQWLRDEKMLVLIIDVDFTELECYYCNIYDKTRVLQEQTKDCLTYEEALEEGLKQALKLI</sequence>
<evidence type="ECO:0000313" key="1">
    <source>
        <dbReference type="EMBL" id="WEY17602.1"/>
    </source>
</evidence>
<organism evidence="1 2">
    <name type="scientific">Kolpuevirus sp. 'frurule'</name>
    <dbReference type="NCBI Taxonomy" id="3028514"/>
    <lineage>
        <taxon>Viruses</taxon>
        <taxon>Duplodnaviria</taxon>
        <taxon>Heunggongvirae</taxon>
        <taxon>Uroviricota</taxon>
        <taxon>Caudoviricetes</taxon>
        <taxon>Crassvirales</taxon>
        <taxon>Steigviridae</taxon>
        <taxon>Asinivirinae</taxon>
        <taxon>Kolpuevirus</taxon>
    </lineage>
</organism>
<evidence type="ECO:0000313" key="2">
    <source>
        <dbReference type="Proteomes" id="UP001225300"/>
    </source>
</evidence>
<proteinExistence type="predicted"/>